<dbReference type="PROSITE" id="PS50297">
    <property type="entry name" value="ANK_REP_REGION"/>
    <property type="match status" value="2"/>
</dbReference>
<evidence type="ECO:0000256" key="2">
    <source>
        <dbReference type="ARBA" id="ARBA00023043"/>
    </source>
</evidence>
<accession>A0ABU5NB90</accession>
<dbReference type="PANTHER" id="PTHR24126">
    <property type="entry name" value="ANKYRIN REPEAT, PH AND SEC7 DOMAIN CONTAINING PROTEIN SECG-RELATED"/>
    <property type="match status" value="1"/>
</dbReference>
<reference evidence="4 5" key="1">
    <citation type="submission" date="2023-03" db="EMBL/GenBank/DDBJ databases">
        <title>Host association and intracellularity evolved multiple times independently in the Rickettsiales.</title>
        <authorList>
            <person name="Castelli M."/>
            <person name="Nardi T."/>
            <person name="Gammuto L."/>
            <person name="Bellinzona G."/>
            <person name="Sabaneyeva E."/>
            <person name="Potekhin A."/>
            <person name="Serra V."/>
            <person name="Petroni G."/>
            <person name="Sassera D."/>
        </authorList>
    </citation>
    <scope>NUCLEOTIDE SEQUENCE [LARGE SCALE GENOMIC DNA]</scope>
    <source>
        <strain evidence="4 5">Sr 2-6</strain>
    </source>
</reference>
<organism evidence="4 5">
    <name type="scientific">Candidatus Megaera venefica</name>
    <dbReference type="NCBI Taxonomy" id="2055910"/>
    <lineage>
        <taxon>Bacteria</taxon>
        <taxon>Pseudomonadati</taxon>
        <taxon>Pseudomonadota</taxon>
        <taxon>Alphaproteobacteria</taxon>
        <taxon>Rickettsiales</taxon>
        <taxon>Rickettsiaceae</taxon>
        <taxon>Candidatus Megaera</taxon>
    </lineage>
</organism>
<dbReference type="InterPro" id="IPR036770">
    <property type="entry name" value="Ankyrin_rpt-contain_sf"/>
</dbReference>
<keyword evidence="1" id="KW-0677">Repeat</keyword>
<feature type="repeat" description="ANK" evidence="3">
    <location>
        <begin position="37"/>
        <end position="69"/>
    </location>
</feature>
<protein>
    <submittedName>
        <fullName evidence="4">Ankyrin repeat-containing protein</fullName>
    </submittedName>
</protein>
<sequence>MSKTKELFNAIYSNNIENVKIALSEGADLNSTFADYGHSTPLMAAAGAWNTGILEFLIEQGADVKVKTPDGDTILSLMVGQAFSSGTRVNEQYHNLIRKIISKGVDVDSYNQNSDKNPLLVSMSSADIETVDMLIEAGANLNIIVNKDNPDVPLNRAISQLVRMRPDAEYIIDKMIAKGANVNPKAENLRSSPLSSAIVEGREDIFNKLIGHGADINHACSTTTPLISAILMRNNPMVEKLLDMRAHINPENTNLAYSPLSAAISVGDSQLFQWLITEGANVAPKNVQITPIAQAVASDMVDILELMLSFGSIPDQQIVDSLLWNMHKCDSPSFNLALSKVKDINLPSQLGQTLLGRAIFTPEEKLSVLAQKLILERGAKLQINEFNSLVQLACRPNSEGMSLINLILKTTDDQAVKLEGMNVVLENMLKCVNGVNIELLKIFIEHGLTISPSNIKLALDHQNLPHPVYPNYINEMLEIIFNNIDLIHINEPIDQQNNSLCMMLGQNDAYHMHLTKLLNIKSSNGLHIVKVNMTNQQGQKLIDIIADKLELNNGVNYMEIVKLLRHVGSVEPKKPILPQSMKLDVSDVHNLRNEKPVTKIQTKLSGKFLLTEENINEIFILIEKYIAENEVHIKNLLSDGENDDGSVAFCQMMAHLQSIKSSDEVHNSHNNQWMLKREVANTFLEIKEQNLSLDGLVHVISLSGSCPWGKLVNLYKLVEVVESAAKPIDMDTVYENSDWFANQIMEKLTELSFSEAMKKHVIKKFYNDIKEFKSDSSSYSLETQLVVGLVSDSFIKFITNIGRDESDIYSIDFANVILLAKGIQGNFEFADQGDNNLYDLLLIINQQDNSHDDDVAVIGDGNDDF</sequence>
<evidence type="ECO:0000256" key="1">
    <source>
        <dbReference type="ARBA" id="ARBA00022737"/>
    </source>
</evidence>
<evidence type="ECO:0000313" key="5">
    <source>
        <dbReference type="Proteomes" id="UP001291687"/>
    </source>
</evidence>
<feature type="repeat" description="ANK" evidence="3">
    <location>
        <begin position="114"/>
        <end position="146"/>
    </location>
</feature>
<dbReference type="SUPFAM" id="SSF48403">
    <property type="entry name" value="Ankyrin repeat"/>
    <property type="match status" value="1"/>
</dbReference>
<dbReference type="Proteomes" id="UP001291687">
    <property type="component" value="Unassembled WGS sequence"/>
</dbReference>
<evidence type="ECO:0000256" key="3">
    <source>
        <dbReference type="PROSITE-ProRule" id="PRU00023"/>
    </source>
</evidence>
<proteinExistence type="predicted"/>
<comment type="caution">
    <text evidence="4">The sequence shown here is derived from an EMBL/GenBank/DDBJ whole genome shotgun (WGS) entry which is preliminary data.</text>
</comment>
<dbReference type="EMBL" id="JARJFB010000019">
    <property type="protein sequence ID" value="MEA0970449.1"/>
    <property type="molecule type" value="Genomic_DNA"/>
</dbReference>
<evidence type="ECO:0000313" key="4">
    <source>
        <dbReference type="EMBL" id="MEA0970449.1"/>
    </source>
</evidence>
<dbReference type="PROSITE" id="PS50088">
    <property type="entry name" value="ANK_REPEAT"/>
    <property type="match status" value="2"/>
</dbReference>
<dbReference type="Pfam" id="PF00023">
    <property type="entry name" value="Ank"/>
    <property type="match status" value="1"/>
</dbReference>
<dbReference type="SMART" id="SM00248">
    <property type="entry name" value="ANK"/>
    <property type="match status" value="9"/>
</dbReference>
<keyword evidence="5" id="KW-1185">Reference proteome</keyword>
<dbReference type="RefSeq" id="WP_322776353.1">
    <property type="nucleotide sequence ID" value="NZ_JARJFB010000019.1"/>
</dbReference>
<keyword evidence="2 3" id="KW-0040">ANK repeat</keyword>
<dbReference type="InterPro" id="IPR002110">
    <property type="entry name" value="Ankyrin_rpt"/>
</dbReference>
<dbReference type="Pfam" id="PF12796">
    <property type="entry name" value="Ank_2"/>
    <property type="match status" value="1"/>
</dbReference>
<name>A0ABU5NB90_9RICK</name>
<gene>
    <name evidence="4" type="ORF">Megvenef_00414</name>
</gene>
<dbReference type="Gene3D" id="1.25.40.20">
    <property type="entry name" value="Ankyrin repeat-containing domain"/>
    <property type="match status" value="2"/>
</dbReference>